<proteinExistence type="predicted"/>
<gene>
    <name evidence="3" type="ORF">MCUN1_002571</name>
</gene>
<protein>
    <submittedName>
        <fullName evidence="3">Uncharacterized protein</fullName>
    </submittedName>
</protein>
<feature type="chain" id="PRO_5042001884" evidence="2">
    <location>
        <begin position="18"/>
        <end position="165"/>
    </location>
</feature>
<evidence type="ECO:0000313" key="4">
    <source>
        <dbReference type="Proteomes" id="UP001219933"/>
    </source>
</evidence>
<evidence type="ECO:0000313" key="3">
    <source>
        <dbReference type="EMBL" id="WFD35710.1"/>
    </source>
</evidence>
<sequence>MHLHLTSLLAFACLVAAQSGSSSGSRSSSASASNSASGSSSAAGTDLVPQTQTTNSYYTPEVTFTIPSGSSSFPGQGTAISGVGPSISTNQYTYTYNKPDATGSPTANPSLSSALVSSGIDIRSIASNLDPSPENLQDARGFAYALHVPTAVAAAAVIAAGAVLL</sequence>
<accession>A0AAF0ES54</accession>
<organism evidence="3 4">
    <name type="scientific">Malassezia cuniculi</name>
    <dbReference type="NCBI Taxonomy" id="948313"/>
    <lineage>
        <taxon>Eukaryota</taxon>
        <taxon>Fungi</taxon>
        <taxon>Dikarya</taxon>
        <taxon>Basidiomycota</taxon>
        <taxon>Ustilaginomycotina</taxon>
        <taxon>Malasseziomycetes</taxon>
        <taxon>Malasseziales</taxon>
        <taxon>Malasseziaceae</taxon>
        <taxon>Malassezia</taxon>
    </lineage>
</organism>
<dbReference type="AlphaFoldDB" id="A0AAF0ES54"/>
<evidence type="ECO:0000256" key="1">
    <source>
        <dbReference type="SAM" id="MobiDB-lite"/>
    </source>
</evidence>
<dbReference type="Proteomes" id="UP001219933">
    <property type="component" value="Chromosome 3"/>
</dbReference>
<feature type="signal peptide" evidence="2">
    <location>
        <begin position="1"/>
        <end position="17"/>
    </location>
</feature>
<feature type="compositionally biased region" description="Low complexity" evidence="1">
    <location>
        <begin position="22"/>
        <end position="44"/>
    </location>
</feature>
<evidence type="ECO:0000256" key="2">
    <source>
        <dbReference type="SAM" id="SignalP"/>
    </source>
</evidence>
<reference evidence="3" key="1">
    <citation type="submission" date="2023-03" db="EMBL/GenBank/DDBJ databases">
        <title>Mating type loci evolution in Malassezia.</title>
        <authorList>
            <person name="Coelho M.A."/>
        </authorList>
    </citation>
    <scope>NUCLEOTIDE SEQUENCE</scope>
    <source>
        <strain evidence="3">CBS 11721</strain>
    </source>
</reference>
<keyword evidence="2" id="KW-0732">Signal</keyword>
<dbReference type="EMBL" id="CP119879">
    <property type="protein sequence ID" value="WFD35710.1"/>
    <property type="molecule type" value="Genomic_DNA"/>
</dbReference>
<keyword evidence="4" id="KW-1185">Reference proteome</keyword>
<feature type="region of interest" description="Disordered" evidence="1">
    <location>
        <begin position="22"/>
        <end position="51"/>
    </location>
</feature>
<name>A0AAF0ES54_9BASI</name>